<evidence type="ECO:0000313" key="2">
    <source>
        <dbReference type="Proteomes" id="UP000678154"/>
    </source>
</evidence>
<gene>
    <name evidence="1" type="ORF">KH389_10720</name>
</gene>
<evidence type="ECO:0000313" key="1">
    <source>
        <dbReference type="EMBL" id="QVL21016.1"/>
    </source>
</evidence>
<reference evidence="1 2" key="1">
    <citation type="journal article" date="2016" name="J. Hazard. Mater.">
        <title>A newly isolated Pseudomonas putida S-1 strain for batch-mode-propanethiol degradation and continuous treatment of propanethiol-containing waste gas.</title>
        <authorList>
            <person name="Chen D.Z."/>
            <person name="Sun Y.M."/>
            <person name="Han L.M."/>
            <person name="Chen J."/>
            <person name="Ye J.X."/>
            <person name="Chen J.M."/>
        </authorList>
    </citation>
    <scope>NUCLEOTIDE SEQUENCE [LARGE SCALE GENOMIC DNA]</scope>
    <source>
        <strain evidence="1 2">S-1</strain>
    </source>
</reference>
<sequence length="81" mass="9027">MRDNNVERVDEVAAHQAQRVNWQALAAERLEMLAERDALLKRQPSFINALETFEADDGTFVRLSDVLGALSASAEPSARED</sequence>
<dbReference type="EMBL" id="CP074676">
    <property type="protein sequence ID" value="QVL21016.1"/>
    <property type="molecule type" value="Genomic_DNA"/>
</dbReference>
<dbReference type="Proteomes" id="UP000678154">
    <property type="component" value="Chromosome"/>
</dbReference>
<protein>
    <submittedName>
        <fullName evidence="1">Uncharacterized protein</fullName>
    </submittedName>
</protein>
<organism evidence="1 2">
    <name type="scientific">Pseudomonas qingdaonensis</name>
    <dbReference type="NCBI Taxonomy" id="2056231"/>
    <lineage>
        <taxon>Bacteria</taxon>
        <taxon>Pseudomonadati</taxon>
        <taxon>Pseudomonadota</taxon>
        <taxon>Gammaproteobacteria</taxon>
        <taxon>Pseudomonadales</taxon>
        <taxon>Pseudomonadaceae</taxon>
        <taxon>Pseudomonas</taxon>
    </lineage>
</organism>
<name>A0ABX8DXM2_9PSED</name>
<accession>A0ABX8DXM2</accession>
<dbReference type="RefSeq" id="WP_213607326.1">
    <property type="nucleotide sequence ID" value="NZ_CP074676.1"/>
</dbReference>
<dbReference type="GeneID" id="87480721"/>
<proteinExistence type="predicted"/>
<keyword evidence="2" id="KW-1185">Reference proteome</keyword>